<dbReference type="SUPFAM" id="SSF81383">
    <property type="entry name" value="F-box domain"/>
    <property type="match status" value="1"/>
</dbReference>
<evidence type="ECO:0008006" key="3">
    <source>
        <dbReference type="Google" id="ProtNLM"/>
    </source>
</evidence>
<sequence length="438" mass="50127">MAITMDREAQTARIAAPENSPSVTTAAISSSIEMRARKFRAAIDRAKAVYLKKNQCYDEILFGRVSTSSCWDWLPVEIQISIFGRCRLQDVGNLRLASRAFSTLIDTHEQAISREYLQLRRHGSLPSPIDESRTYTRDPEDDVILLSDLFPPPKLENSVKDVYSFRYLWSLRRRQEVCSKLAKYLANSVLDRYLQSGAAHRAVCTSKRDLQARHERGIAQLQFKLTPLMFYTLFFLETYARARSELQSDLYATYKAGRLPVAIQPVDRTLMFRKLQAKIVHSPPFTNTPTLVSTHHCIRLLVSYLQFTLSPEPPFHTSCDPWVSMLLTTSGLGRIAEFFAAEKGGGNNQRSMRKEFMRNMQADWDANRNDERASKVYGSGEESRQPPRVREIWFEAARDEMEVRGVVPHQTEDWVLVWEGAKISIGCRNCVGEDGWLA</sequence>
<dbReference type="AlphaFoldDB" id="A0A0G2J3I1"/>
<dbReference type="Proteomes" id="UP000034164">
    <property type="component" value="Unassembled WGS sequence"/>
</dbReference>
<dbReference type="OrthoDB" id="8864979at2759"/>
<gene>
    <name evidence="1" type="ORF">EMCG_09057</name>
</gene>
<dbReference type="VEuPathDB" id="FungiDB:EMCG_09057"/>
<name>A0A0G2J3I1_9EURO</name>
<accession>A0A0G2J3I1</accession>
<protein>
    <recommendedName>
        <fullName evidence="3">F-box domain-containing protein</fullName>
    </recommendedName>
</protein>
<evidence type="ECO:0000313" key="1">
    <source>
        <dbReference type="EMBL" id="KKZ65034.1"/>
    </source>
</evidence>
<dbReference type="EMBL" id="LCZI01000705">
    <property type="protein sequence ID" value="KKZ65034.1"/>
    <property type="molecule type" value="Genomic_DNA"/>
</dbReference>
<evidence type="ECO:0000313" key="2">
    <source>
        <dbReference type="Proteomes" id="UP000034164"/>
    </source>
</evidence>
<organism evidence="1 2">
    <name type="scientific">[Emmonsia] crescens</name>
    <dbReference type="NCBI Taxonomy" id="73230"/>
    <lineage>
        <taxon>Eukaryota</taxon>
        <taxon>Fungi</taxon>
        <taxon>Dikarya</taxon>
        <taxon>Ascomycota</taxon>
        <taxon>Pezizomycotina</taxon>
        <taxon>Eurotiomycetes</taxon>
        <taxon>Eurotiomycetidae</taxon>
        <taxon>Onygenales</taxon>
        <taxon>Ajellomycetaceae</taxon>
        <taxon>Emergomyces</taxon>
    </lineage>
</organism>
<comment type="caution">
    <text evidence="1">The sequence shown here is derived from an EMBL/GenBank/DDBJ whole genome shotgun (WGS) entry which is preliminary data.</text>
</comment>
<reference evidence="2" key="1">
    <citation type="journal article" date="2015" name="PLoS Genet.">
        <title>The dynamic genome and transcriptome of the human fungal pathogen Blastomyces and close relative Emmonsia.</title>
        <authorList>
            <person name="Munoz J.F."/>
            <person name="Gauthier G.M."/>
            <person name="Desjardins C.A."/>
            <person name="Gallo J.E."/>
            <person name="Holder J."/>
            <person name="Sullivan T.D."/>
            <person name="Marty A.J."/>
            <person name="Carmen J.C."/>
            <person name="Chen Z."/>
            <person name="Ding L."/>
            <person name="Gujja S."/>
            <person name="Magrini V."/>
            <person name="Misas E."/>
            <person name="Mitreva M."/>
            <person name="Priest M."/>
            <person name="Saif S."/>
            <person name="Whiston E.A."/>
            <person name="Young S."/>
            <person name="Zeng Q."/>
            <person name="Goldman W.E."/>
            <person name="Mardis E.R."/>
            <person name="Taylor J.W."/>
            <person name="McEwen J.G."/>
            <person name="Clay O.K."/>
            <person name="Klein B.S."/>
            <person name="Cuomo C.A."/>
        </authorList>
    </citation>
    <scope>NUCLEOTIDE SEQUENCE [LARGE SCALE GENOMIC DNA]</scope>
    <source>
        <strain evidence="2">UAMH 3008</strain>
    </source>
</reference>
<proteinExistence type="predicted"/>
<dbReference type="InterPro" id="IPR036047">
    <property type="entry name" value="F-box-like_dom_sf"/>
</dbReference>
<dbReference type="CDD" id="cd09917">
    <property type="entry name" value="F-box_SF"/>
    <property type="match status" value="1"/>
</dbReference>